<reference evidence="3 4" key="1">
    <citation type="submission" date="2018-10" db="EMBL/GenBank/DDBJ databases">
        <title>Isolation, diversity and antifungal activity of actinobacteria from wheat.</title>
        <authorList>
            <person name="Han C."/>
        </authorList>
    </citation>
    <scope>NUCLEOTIDE SEQUENCE [LARGE SCALE GENOMIC DNA]</scope>
    <source>
        <strain evidence="3 4">NEAU-YY642</strain>
    </source>
</reference>
<dbReference type="InterPro" id="IPR001387">
    <property type="entry name" value="Cro/C1-type_HTH"/>
</dbReference>
<dbReference type="SUPFAM" id="SSF47413">
    <property type="entry name" value="lambda repressor-like DNA-binding domains"/>
    <property type="match status" value="1"/>
</dbReference>
<gene>
    <name evidence="3" type="ORF">EBN88_15105</name>
</gene>
<dbReference type="Pfam" id="PF13560">
    <property type="entry name" value="HTH_31"/>
    <property type="match status" value="1"/>
</dbReference>
<sequence length="289" mass="32153">MSTGRVPATASRLLLGARLRALRLSAGLSMAQAACALDISPLTLRRVEEGRAALAADQLPPLLAAYGRHDPAENAELLRQAERANRPGWWERYRDVLPDWLADHIALEEHAQFVRVYAPAVIPELLQSPGYALALLRIQHPDDPPELLTRRVELLVGRQAVLERANPAPPAVWALVEEATLRRRVGGPAVMREQFAHLRRLAERPGVTIRVMPLRTPHSALLCGPVQMIRYRPSDLADRVLLRTLDGVEVSERPDVVRQYLMALDSAASVPDSLPINDWIAKWEERAVA</sequence>
<organism evidence="3 4">
    <name type="scientific">Streptomyces triticirhizae</name>
    <dbReference type="NCBI Taxonomy" id="2483353"/>
    <lineage>
        <taxon>Bacteria</taxon>
        <taxon>Bacillati</taxon>
        <taxon>Actinomycetota</taxon>
        <taxon>Actinomycetes</taxon>
        <taxon>Kitasatosporales</taxon>
        <taxon>Streptomycetaceae</taxon>
        <taxon>Streptomyces</taxon>
    </lineage>
</organism>
<feature type="signal peptide" evidence="1">
    <location>
        <begin position="1"/>
        <end position="36"/>
    </location>
</feature>
<dbReference type="EMBL" id="RFFJ01000075">
    <property type="protein sequence ID" value="RMI39331.1"/>
    <property type="molecule type" value="Genomic_DNA"/>
</dbReference>
<protein>
    <submittedName>
        <fullName evidence="3">Transcriptional regulator</fullName>
    </submittedName>
</protein>
<comment type="caution">
    <text evidence="3">The sequence shown here is derived from an EMBL/GenBank/DDBJ whole genome shotgun (WGS) entry which is preliminary data.</text>
</comment>
<dbReference type="PROSITE" id="PS50943">
    <property type="entry name" value="HTH_CROC1"/>
    <property type="match status" value="1"/>
</dbReference>
<dbReference type="GO" id="GO:0003677">
    <property type="term" value="F:DNA binding"/>
    <property type="evidence" value="ECO:0007669"/>
    <property type="project" value="InterPro"/>
</dbReference>
<dbReference type="AlphaFoldDB" id="A0A3M2LPD3"/>
<dbReference type="SMART" id="SM00530">
    <property type="entry name" value="HTH_XRE"/>
    <property type="match status" value="1"/>
</dbReference>
<name>A0A3M2LPD3_9ACTN</name>
<feature type="chain" id="PRO_5038981978" evidence="1">
    <location>
        <begin position="37"/>
        <end position="289"/>
    </location>
</feature>
<evidence type="ECO:0000256" key="1">
    <source>
        <dbReference type="SAM" id="SignalP"/>
    </source>
</evidence>
<dbReference type="InterPro" id="IPR043917">
    <property type="entry name" value="DUF5753"/>
</dbReference>
<evidence type="ECO:0000259" key="2">
    <source>
        <dbReference type="PROSITE" id="PS50943"/>
    </source>
</evidence>
<feature type="domain" description="HTH cro/C1-type" evidence="2">
    <location>
        <begin position="19"/>
        <end position="74"/>
    </location>
</feature>
<accession>A0A3M2LPD3</accession>
<keyword evidence="4" id="KW-1185">Reference proteome</keyword>
<proteinExistence type="predicted"/>
<evidence type="ECO:0000313" key="4">
    <source>
        <dbReference type="Proteomes" id="UP000278673"/>
    </source>
</evidence>
<evidence type="ECO:0000313" key="3">
    <source>
        <dbReference type="EMBL" id="RMI39331.1"/>
    </source>
</evidence>
<dbReference type="InterPro" id="IPR010982">
    <property type="entry name" value="Lambda_DNA-bd_dom_sf"/>
</dbReference>
<dbReference type="Pfam" id="PF19054">
    <property type="entry name" value="DUF5753"/>
    <property type="match status" value="1"/>
</dbReference>
<dbReference type="Gene3D" id="1.10.260.40">
    <property type="entry name" value="lambda repressor-like DNA-binding domains"/>
    <property type="match status" value="1"/>
</dbReference>
<dbReference type="RefSeq" id="WP_122184400.1">
    <property type="nucleotide sequence ID" value="NZ_RFFJ01000075.1"/>
</dbReference>
<keyword evidence="1" id="KW-0732">Signal</keyword>
<dbReference type="Proteomes" id="UP000278673">
    <property type="component" value="Unassembled WGS sequence"/>
</dbReference>